<comment type="caution">
    <text evidence="2">The sequence shown here is derived from an EMBL/GenBank/DDBJ whole genome shotgun (WGS) entry which is preliminary data.</text>
</comment>
<reference evidence="2 3" key="1">
    <citation type="submission" date="2019-07" db="EMBL/GenBank/DDBJ databases">
        <title>Draft genome assembly of a fouling barnacle, Amphibalanus amphitrite (Darwin, 1854): The first reference genome for Thecostraca.</title>
        <authorList>
            <person name="Kim W."/>
        </authorList>
    </citation>
    <scope>NUCLEOTIDE SEQUENCE [LARGE SCALE GENOMIC DNA]</scope>
    <source>
        <strain evidence="2">SNU_AA5</strain>
        <tissue evidence="2">Soma without cirri and trophi</tissue>
    </source>
</reference>
<feature type="region of interest" description="Disordered" evidence="1">
    <location>
        <begin position="488"/>
        <end position="569"/>
    </location>
</feature>
<keyword evidence="3" id="KW-1185">Reference proteome</keyword>
<sequence>MALKRSEALGTAGRFAFHDRGDRDDSGALVTSAINRRRGRRRALAIVFRDEPEIIGCDGGPGSDDEDPVVDGDDDELAEPSEVLTAEERAFLNLTKRNTDFNSITSNLSGTSRTLLDWVDENDRTTERSALTGRHKKFTPVVCVAPFSTGRGPGPLKINPVAPMQNGEVVSTGRIQEMVEKRSVIDQATKREQQVTRLDDKVTRLDDKVTRLDDKVDKITRLDDKDAKITRLDDTIEKPDEKVTKVDDKITKIDDKSIENYEKLKSSEINAADDKPVAKKSSSPPAKIKAVSATGTADVKSTTDTGSKSVSEGISQLKAGPGSRVPETGNAEPAKSAQRWSGGADRSGSAAVESGGGGEQPAPADPPMSNIDLIKARLAEKAAQNGPSSWRRPGNHPERNRARLNSLDGVPKSPKLRSHRAPGEGGSAVGGASDTGRTRSPPRAAEPPSAAESRTAACDRVTEPPTPAVASGPGVVCHAQGLTSRLSKCQPSLRNSHGSGLYAQIQQADQRRASRDAGPPPRPSPPSEPRSEPVQAEPATSQTPSVSTDDEEDELPAPPQRTVSRSRARFSLKKFLKFGRDEKRKERDLVYGEFRAKPEIIHPIDRAGVGCVQVIGRPSEQRRREQAEYRQRRERPSQDTATTQDTSPTTVNPPSTPPRLPERQSHPAHPTHPTHPTHHGQHSHGGHRASTGLTPEGRPKPPPPPPPSCRQSGDPMTPPTRPPPPNPHLFSRSRDGWARAPDSDYANLGVSRAGLTPKKPGRGSRSRERSEGSASADHQPPALQADQVGLRRQQPCRLSLREAPACGPPASLLDSYDAVTAANREALQQLCEKMSGAVPAPLLPLQAAPLSLRDFQVSPQSQLPLGRHLFVEAVCGGEPVALCLTEGPMAAAPLSVPSVTDFTDTVPARLLADPHGPDGSQRIGTVHVIPAARVRPLSALLDAQPAEAPHSATLLLLQTVRQLQLLPAVDEQLSQLVALTVDRLQPPRLAAVLSAPPPPPGAGLSPCVAALSVLLRLLGVPAAVQRARDGRGVSSVPDGPQVTEHELLASLLQRDDDASLRRAAAVLGCLLWAPAGLAPAEAPRWLHRQRAELLGAAVRWDQPPAVDQLLRLCFLAETDPETVTDALELINI</sequence>
<evidence type="ECO:0000313" key="3">
    <source>
        <dbReference type="Proteomes" id="UP000440578"/>
    </source>
</evidence>
<dbReference type="OrthoDB" id="6381867at2759"/>
<feature type="compositionally biased region" description="Polar residues" evidence="1">
    <location>
        <begin position="299"/>
        <end position="314"/>
    </location>
</feature>
<feature type="compositionally biased region" description="Low complexity" evidence="1">
    <location>
        <begin position="438"/>
        <end position="456"/>
    </location>
</feature>
<evidence type="ECO:0000256" key="1">
    <source>
        <dbReference type="SAM" id="MobiDB-lite"/>
    </source>
</evidence>
<dbReference type="Gene3D" id="1.20.5.170">
    <property type="match status" value="1"/>
</dbReference>
<name>A0A6A4WRI3_AMPAM</name>
<protein>
    <submittedName>
        <fullName evidence="2">UPF0134 protein</fullName>
    </submittedName>
</protein>
<feature type="compositionally biased region" description="Pro residues" evidence="1">
    <location>
        <begin position="716"/>
        <end position="727"/>
    </location>
</feature>
<feature type="region of interest" description="Disordered" evidence="1">
    <location>
        <begin position="274"/>
        <end position="475"/>
    </location>
</feature>
<gene>
    <name evidence="2" type="primary">MPN_138</name>
    <name evidence="2" type="ORF">FJT64_023561</name>
</gene>
<organism evidence="2 3">
    <name type="scientific">Amphibalanus amphitrite</name>
    <name type="common">Striped barnacle</name>
    <name type="synonym">Balanus amphitrite</name>
    <dbReference type="NCBI Taxonomy" id="1232801"/>
    <lineage>
        <taxon>Eukaryota</taxon>
        <taxon>Metazoa</taxon>
        <taxon>Ecdysozoa</taxon>
        <taxon>Arthropoda</taxon>
        <taxon>Crustacea</taxon>
        <taxon>Multicrustacea</taxon>
        <taxon>Cirripedia</taxon>
        <taxon>Thoracica</taxon>
        <taxon>Thoracicalcarea</taxon>
        <taxon>Balanomorpha</taxon>
        <taxon>Balanoidea</taxon>
        <taxon>Balanidae</taxon>
        <taxon>Amphibalaninae</taxon>
        <taxon>Amphibalanus</taxon>
    </lineage>
</organism>
<feature type="compositionally biased region" description="Pro residues" evidence="1">
    <location>
        <begin position="518"/>
        <end position="528"/>
    </location>
</feature>
<feature type="region of interest" description="Disordered" evidence="1">
    <location>
        <begin position="55"/>
        <end position="75"/>
    </location>
</feature>
<feature type="compositionally biased region" description="Low complexity" evidence="1">
    <location>
        <begin position="638"/>
        <end position="653"/>
    </location>
</feature>
<proteinExistence type="predicted"/>
<feature type="compositionally biased region" description="Acidic residues" evidence="1">
    <location>
        <begin position="63"/>
        <end position="75"/>
    </location>
</feature>
<dbReference type="EMBL" id="VIIS01000821">
    <property type="protein sequence ID" value="KAF0304711.1"/>
    <property type="molecule type" value="Genomic_DNA"/>
</dbReference>
<dbReference type="AlphaFoldDB" id="A0A6A4WRI3"/>
<feature type="region of interest" description="Disordered" evidence="1">
    <location>
        <begin position="593"/>
        <end position="793"/>
    </location>
</feature>
<feature type="compositionally biased region" description="Low complexity" evidence="1">
    <location>
        <begin position="279"/>
        <end position="293"/>
    </location>
</feature>
<feature type="compositionally biased region" description="Basic and acidic residues" evidence="1">
    <location>
        <begin position="593"/>
        <end position="605"/>
    </location>
</feature>
<feature type="compositionally biased region" description="Polar residues" evidence="1">
    <location>
        <begin position="538"/>
        <end position="547"/>
    </location>
</feature>
<feature type="compositionally biased region" description="Polar residues" evidence="1">
    <location>
        <begin position="488"/>
        <end position="508"/>
    </location>
</feature>
<feature type="compositionally biased region" description="Basic and acidic residues" evidence="1">
    <location>
        <begin position="619"/>
        <end position="637"/>
    </location>
</feature>
<accession>A0A6A4WRI3</accession>
<feature type="compositionally biased region" description="Basic residues" evidence="1">
    <location>
        <begin position="675"/>
        <end position="687"/>
    </location>
</feature>
<dbReference type="Proteomes" id="UP000440578">
    <property type="component" value="Unassembled WGS sequence"/>
</dbReference>
<evidence type="ECO:0000313" key="2">
    <source>
        <dbReference type="EMBL" id="KAF0304711.1"/>
    </source>
</evidence>